<evidence type="ECO:0000313" key="2">
    <source>
        <dbReference type="Proteomes" id="UP001341840"/>
    </source>
</evidence>
<dbReference type="EMBL" id="JASCZI010095732">
    <property type="protein sequence ID" value="MED6154080.1"/>
    <property type="molecule type" value="Genomic_DNA"/>
</dbReference>
<comment type="caution">
    <text evidence="1">The sequence shown here is derived from an EMBL/GenBank/DDBJ whole genome shotgun (WGS) entry which is preliminary data.</text>
</comment>
<dbReference type="Proteomes" id="UP001341840">
    <property type="component" value="Unassembled WGS sequence"/>
</dbReference>
<organism evidence="1 2">
    <name type="scientific">Stylosanthes scabra</name>
    <dbReference type="NCBI Taxonomy" id="79078"/>
    <lineage>
        <taxon>Eukaryota</taxon>
        <taxon>Viridiplantae</taxon>
        <taxon>Streptophyta</taxon>
        <taxon>Embryophyta</taxon>
        <taxon>Tracheophyta</taxon>
        <taxon>Spermatophyta</taxon>
        <taxon>Magnoliopsida</taxon>
        <taxon>eudicotyledons</taxon>
        <taxon>Gunneridae</taxon>
        <taxon>Pentapetalae</taxon>
        <taxon>rosids</taxon>
        <taxon>fabids</taxon>
        <taxon>Fabales</taxon>
        <taxon>Fabaceae</taxon>
        <taxon>Papilionoideae</taxon>
        <taxon>50 kb inversion clade</taxon>
        <taxon>dalbergioids sensu lato</taxon>
        <taxon>Dalbergieae</taxon>
        <taxon>Pterocarpus clade</taxon>
        <taxon>Stylosanthes</taxon>
    </lineage>
</organism>
<accession>A0ABU6TYX4</accession>
<gene>
    <name evidence="1" type="ORF">PIB30_108572</name>
</gene>
<evidence type="ECO:0000313" key="1">
    <source>
        <dbReference type="EMBL" id="MED6154080.1"/>
    </source>
</evidence>
<name>A0ABU6TYX4_9FABA</name>
<feature type="non-terminal residue" evidence="1">
    <location>
        <position position="54"/>
    </location>
</feature>
<proteinExistence type="predicted"/>
<sequence>MRSCVGWLPAPDDYLGINPSMVHSCQMSWTQSKAAMSQPETCSINVPQVLSAIR</sequence>
<protein>
    <submittedName>
        <fullName evidence="1">Uncharacterized protein</fullName>
    </submittedName>
</protein>
<keyword evidence="2" id="KW-1185">Reference proteome</keyword>
<reference evidence="1 2" key="1">
    <citation type="journal article" date="2023" name="Plants (Basel)">
        <title>Bridging the Gap: Combining Genomics and Transcriptomics Approaches to Understand Stylosanthes scabra, an Orphan Legume from the Brazilian Caatinga.</title>
        <authorList>
            <person name="Ferreira-Neto J.R.C."/>
            <person name="da Silva M.D."/>
            <person name="Binneck E."/>
            <person name="de Melo N.F."/>
            <person name="da Silva R.H."/>
            <person name="de Melo A.L.T.M."/>
            <person name="Pandolfi V."/>
            <person name="Bustamante F.O."/>
            <person name="Brasileiro-Vidal A.C."/>
            <person name="Benko-Iseppon A.M."/>
        </authorList>
    </citation>
    <scope>NUCLEOTIDE SEQUENCE [LARGE SCALE GENOMIC DNA]</scope>
    <source>
        <tissue evidence="1">Leaves</tissue>
    </source>
</reference>